<evidence type="ECO:0000313" key="4">
    <source>
        <dbReference type="Proteomes" id="UP000278440"/>
    </source>
</evidence>
<dbReference type="RefSeq" id="WP_121030397.1">
    <property type="nucleotide sequence ID" value="NZ_RBXT01000001.1"/>
</dbReference>
<evidence type="ECO:0000259" key="2">
    <source>
        <dbReference type="Pfam" id="PF08327"/>
    </source>
</evidence>
<name>A0A495XYQ3_9MICO</name>
<evidence type="ECO:0000313" key="3">
    <source>
        <dbReference type="EMBL" id="RKT76868.1"/>
    </source>
</evidence>
<gene>
    <name evidence="3" type="ORF">DFJ68_0270</name>
</gene>
<dbReference type="Pfam" id="PF08327">
    <property type="entry name" value="AHSA1"/>
    <property type="match status" value="1"/>
</dbReference>
<sequence length="172" mass="18980">MTNALTLDVPAGVPWIDFRREFDAPAAAVWNAHRDPDLVSRWLGPHGYEMVVERWDFTTGGGYRYVHRDPDDPEGGEYGFRGAFHTVREDLVVQTFEYDGMPDEVALELLRFVDLGDGRCRLEGRSIGTTVEGRDAMVQSGMETGMAQGYERLDGLLVPAAAAPSADRTTGA</sequence>
<organism evidence="3 4">
    <name type="scientific">Terracoccus luteus</name>
    <dbReference type="NCBI Taxonomy" id="53356"/>
    <lineage>
        <taxon>Bacteria</taxon>
        <taxon>Bacillati</taxon>
        <taxon>Actinomycetota</taxon>
        <taxon>Actinomycetes</taxon>
        <taxon>Micrococcales</taxon>
        <taxon>Intrasporangiaceae</taxon>
        <taxon>Terracoccus</taxon>
    </lineage>
</organism>
<accession>A0A495XYQ3</accession>
<evidence type="ECO:0000256" key="1">
    <source>
        <dbReference type="ARBA" id="ARBA00006817"/>
    </source>
</evidence>
<dbReference type="InterPro" id="IPR023393">
    <property type="entry name" value="START-like_dom_sf"/>
</dbReference>
<proteinExistence type="inferred from homology"/>
<protein>
    <submittedName>
        <fullName evidence="3">Uncharacterized protein YndB with AHSA1/START domain</fullName>
    </submittedName>
</protein>
<dbReference type="OrthoDB" id="5185819at2"/>
<comment type="caution">
    <text evidence="3">The sequence shown here is derived from an EMBL/GenBank/DDBJ whole genome shotgun (WGS) entry which is preliminary data.</text>
</comment>
<dbReference type="Gene3D" id="3.30.530.20">
    <property type="match status" value="1"/>
</dbReference>
<feature type="domain" description="Activator of Hsp90 ATPase homologue 1/2-like C-terminal" evidence="2">
    <location>
        <begin position="23"/>
        <end position="157"/>
    </location>
</feature>
<comment type="similarity">
    <text evidence="1">Belongs to the AHA1 family.</text>
</comment>
<dbReference type="InterPro" id="IPR013538">
    <property type="entry name" value="ASHA1/2-like_C"/>
</dbReference>
<reference evidence="3 4" key="1">
    <citation type="submission" date="2018-10" db="EMBL/GenBank/DDBJ databases">
        <title>Sequencing the genomes of 1000 actinobacteria strains.</title>
        <authorList>
            <person name="Klenk H.-P."/>
        </authorList>
    </citation>
    <scope>NUCLEOTIDE SEQUENCE [LARGE SCALE GENOMIC DNA]</scope>
    <source>
        <strain evidence="3 4">DSM 44267</strain>
    </source>
</reference>
<dbReference type="AlphaFoldDB" id="A0A495XYQ3"/>
<dbReference type="SUPFAM" id="SSF55961">
    <property type="entry name" value="Bet v1-like"/>
    <property type="match status" value="1"/>
</dbReference>
<keyword evidence="4" id="KW-1185">Reference proteome</keyword>
<dbReference type="CDD" id="cd07826">
    <property type="entry name" value="SRPBCC_CalC_Aha1-like_9"/>
    <property type="match status" value="1"/>
</dbReference>
<dbReference type="EMBL" id="RBXT01000001">
    <property type="protein sequence ID" value="RKT76868.1"/>
    <property type="molecule type" value="Genomic_DNA"/>
</dbReference>
<dbReference type="Proteomes" id="UP000278440">
    <property type="component" value="Unassembled WGS sequence"/>
</dbReference>